<dbReference type="Proteomes" id="UP000680132">
    <property type="component" value="Unassembled WGS sequence"/>
</dbReference>
<dbReference type="EMBL" id="JAGFOA010000001">
    <property type="protein sequence ID" value="MBO3662337.1"/>
    <property type="molecule type" value="Genomic_DNA"/>
</dbReference>
<keyword evidence="3" id="KW-1185">Reference proteome</keyword>
<evidence type="ECO:0000313" key="2">
    <source>
        <dbReference type="EMBL" id="MBO3664329.1"/>
    </source>
</evidence>
<evidence type="ECO:0000313" key="3">
    <source>
        <dbReference type="Proteomes" id="UP000680132"/>
    </source>
</evidence>
<dbReference type="Pfam" id="PF10049">
    <property type="entry name" value="DUF2283"/>
    <property type="match status" value="1"/>
</dbReference>
<proteinExistence type="predicted"/>
<comment type="caution">
    <text evidence="2">The sequence shown here is derived from an EMBL/GenBank/DDBJ whole genome shotgun (WGS) entry which is preliminary data.</text>
</comment>
<dbReference type="EMBL" id="JAGFOA010000005">
    <property type="protein sequence ID" value="MBO3664329.1"/>
    <property type="molecule type" value="Genomic_DNA"/>
</dbReference>
<dbReference type="InterPro" id="IPR019270">
    <property type="entry name" value="DUF2283"/>
</dbReference>
<evidence type="ECO:0000313" key="1">
    <source>
        <dbReference type="EMBL" id="MBO3662337.1"/>
    </source>
</evidence>
<gene>
    <name evidence="1" type="ORF">J5V96_02295</name>
    <name evidence="2" type="ORF">J5V96_12540</name>
</gene>
<protein>
    <submittedName>
        <fullName evidence="2">DUF2283 domain-containing protein</fullName>
    </submittedName>
</protein>
<dbReference type="RefSeq" id="WP_208500023.1">
    <property type="nucleotide sequence ID" value="NZ_JAGFOA010000001.1"/>
</dbReference>
<organism evidence="2 3">
    <name type="scientific">Microbacterium stercoris</name>
    <dbReference type="NCBI Taxonomy" id="2820289"/>
    <lineage>
        <taxon>Bacteria</taxon>
        <taxon>Bacillati</taxon>
        <taxon>Actinomycetota</taxon>
        <taxon>Actinomycetes</taxon>
        <taxon>Micrococcales</taxon>
        <taxon>Microbacteriaceae</taxon>
        <taxon>Microbacterium</taxon>
    </lineage>
</organism>
<reference evidence="2" key="1">
    <citation type="submission" date="2021-03" db="EMBL/GenBank/DDBJ databases">
        <title>Microbacterium sp. nov., a novel actinobacterium isolated from cow dung.</title>
        <authorList>
            <person name="Zhang L."/>
        </authorList>
    </citation>
    <scope>NUCLEOTIDE SEQUENCE</scope>
    <source>
        <strain evidence="2">NEAU-LLB</strain>
    </source>
</reference>
<dbReference type="AlphaFoldDB" id="A0A939QKE9"/>
<accession>A0A939QKE9</accession>
<name>A0A939QKE9_9MICO</name>
<sequence>MSITFDPEADAAYIVIGTGPGKGEAVRQVSGIATPTGGEIILDVDAEGRLLGIEVLGATAAFRPEVLEGAPLPGV</sequence>